<gene>
    <name evidence="7" type="ORF">BCF44_12615</name>
</gene>
<evidence type="ECO:0000256" key="2">
    <source>
        <dbReference type="ARBA" id="ARBA00022475"/>
    </source>
</evidence>
<dbReference type="Proteomes" id="UP000256269">
    <property type="component" value="Unassembled WGS sequence"/>
</dbReference>
<evidence type="ECO:0000313" key="8">
    <source>
        <dbReference type="Proteomes" id="UP000256269"/>
    </source>
</evidence>
<name>A0A3E0GWM5_9PSEU</name>
<dbReference type="AlphaFoldDB" id="A0A3E0GWM5"/>
<dbReference type="Pfam" id="PF02653">
    <property type="entry name" value="BPD_transp_2"/>
    <property type="match status" value="1"/>
</dbReference>
<reference evidence="7 8" key="1">
    <citation type="submission" date="2018-08" db="EMBL/GenBank/DDBJ databases">
        <title>Genomic Encyclopedia of Archaeal and Bacterial Type Strains, Phase II (KMG-II): from individual species to whole genera.</title>
        <authorList>
            <person name="Goeker M."/>
        </authorList>
    </citation>
    <scope>NUCLEOTIDE SEQUENCE [LARGE SCALE GENOMIC DNA]</scope>
    <source>
        <strain evidence="7 8">DSM 45791</strain>
    </source>
</reference>
<feature type="transmembrane region" description="Helical" evidence="6">
    <location>
        <begin position="185"/>
        <end position="208"/>
    </location>
</feature>
<feature type="transmembrane region" description="Helical" evidence="6">
    <location>
        <begin position="228"/>
        <end position="248"/>
    </location>
</feature>
<feature type="transmembrane region" description="Helical" evidence="6">
    <location>
        <begin position="311"/>
        <end position="331"/>
    </location>
</feature>
<feature type="transmembrane region" description="Helical" evidence="6">
    <location>
        <begin position="85"/>
        <end position="101"/>
    </location>
</feature>
<dbReference type="CDD" id="cd06579">
    <property type="entry name" value="TM_PBP1_transp_AraH_like"/>
    <property type="match status" value="1"/>
</dbReference>
<feature type="transmembrane region" description="Helical" evidence="6">
    <location>
        <begin position="25"/>
        <end position="49"/>
    </location>
</feature>
<evidence type="ECO:0000256" key="1">
    <source>
        <dbReference type="ARBA" id="ARBA00004651"/>
    </source>
</evidence>
<dbReference type="RefSeq" id="WP_211353584.1">
    <property type="nucleotide sequence ID" value="NZ_CP144375.1"/>
</dbReference>
<keyword evidence="5 6" id="KW-0472">Membrane</keyword>
<feature type="transmembrane region" description="Helical" evidence="6">
    <location>
        <begin position="55"/>
        <end position="78"/>
    </location>
</feature>
<protein>
    <submittedName>
        <fullName evidence="7">Ribose transport system permease protein</fullName>
    </submittedName>
</protein>
<feature type="transmembrane region" description="Helical" evidence="6">
    <location>
        <begin position="107"/>
        <end position="128"/>
    </location>
</feature>
<keyword evidence="3 6" id="KW-0812">Transmembrane</keyword>
<keyword evidence="4 6" id="KW-1133">Transmembrane helix</keyword>
<organism evidence="7 8">
    <name type="scientific">Kutzneria buriramensis</name>
    <dbReference type="NCBI Taxonomy" id="1045776"/>
    <lineage>
        <taxon>Bacteria</taxon>
        <taxon>Bacillati</taxon>
        <taxon>Actinomycetota</taxon>
        <taxon>Actinomycetes</taxon>
        <taxon>Pseudonocardiales</taxon>
        <taxon>Pseudonocardiaceae</taxon>
        <taxon>Kutzneria</taxon>
    </lineage>
</organism>
<evidence type="ECO:0000313" key="7">
    <source>
        <dbReference type="EMBL" id="REH28573.1"/>
    </source>
</evidence>
<feature type="transmembrane region" description="Helical" evidence="6">
    <location>
        <begin position="254"/>
        <end position="273"/>
    </location>
</feature>
<feature type="transmembrane region" description="Helical" evidence="6">
    <location>
        <begin position="285"/>
        <end position="305"/>
    </location>
</feature>
<sequence>MSNDTSVRSTALEPRKGTSRSRRVLVVYGMVLATLALFVLFAVLCPRTFPTPLNLRLITAGNAVPLVMALAVTVPMVAGKIDMSAGYALGLWQVMAVSLQIDGIDCWLAIPLVLVGGAVVGLANALLIELAKVDAFVATLATGQLIFAISYWRTGGRQLVDPGSQQSAYLHGLVDWSIGPVAGPFVLAVALTVVVWVVLEFFPVGRYLYVVGSNRHGAESTGIRCRHYVVGSMMAAGVLSALGGILLAARQAGIAQADIGPGFLLPALAAALIGSTTIRPGRVNAWGTLTGVTATMIGISGLQQVLPGQFYLEPLFTGLTLVAAIVIASLASHKRAARARQLSVEP</sequence>
<accession>A0A3E0GWM5</accession>
<keyword evidence="8" id="KW-1185">Reference proteome</keyword>
<evidence type="ECO:0000256" key="4">
    <source>
        <dbReference type="ARBA" id="ARBA00022989"/>
    </source>
</evidence>
<dbReference type="PANTHER" id="PTHR32196">
    <property type="entry name" value="ABC TRANSPORTER PERMEASE PROTEIN YPHD-RELATED-RELATED"/>
    <property type="match status" value="1"/>
</dbReference>
<feature type="transmembrane region" description="Helical" evidence="6">
    <location>
        <begin position="135"/>
        <end position="152"/>
    </location>
</feature>
<evidence type="ECO:0000256" key="3">
    <source>
        <dbReference type="ARBA" id="ARBA00022692"/>
    </source>
</evidence>
<evidence type="ECO:0000256" key="5">
    <source>
        <dbReference type="ARBA" id="ARBA00023136"/>
    </source>
</evidence>
<keyword evidence="2" id="KW-1003">Cell membrane</keyword>
<proteinExistence type="predicted"/>
<dbReference type="InterPro" id="IPR001851">
    <property type="entry name" value="ABC_transp_permease"/>
</dbReference>
<comment type="caution">
    <text evidence="7">The sequence shown here is derived from an EMBL/GenBank/DDBJ whole genome shotgun (WGS) entry which is preliminary data.</text>
</comment>
<dbReference type="EMBL" id="QUNO01000026">
    <property type="protein sequence ID" value="REH28573.1"/>
    <property type="molecule type" value="Genomic_DNA"/>
</dbReference>
<comment type="subcellular location">
    <subcellularLocation>
        <location evidence="1">Cell membrane</location>
        <topology evidence="1">Multi-pass membrane protein</topology>
    </subcellularLocation>
</comment>
<evidence type="ECO:0000256" key="6">
    <source>
        <dbReference type="SAM" id="Phobius"/>
    </source>
</evidence>
<dbReference type="GO" id="GO:0005886">
    <property type="term" value="C:plasma membrane"/>
    <property type="evidence" value="ECO:0007669"/>
    <property type="project" value="UniProtKB-SubCell"/>
</dbReference>
<dbReference type="GO" id="GO:0022857">
    <property type="term" value="F:transmembrane transporter activity"/>
    <property type="evidence" value="ECO:0007669"/>
    <property type="project" value="InterPro"/>
</dbReference>